<evidence type="ECO:0000313" key="1">
    <source>
        <dbReference type="EMBL" id="RIB35647.1"/>
    </source>
</evidence>
<name>A0A397WQ28_9ARCH</name>
<comment type="caution">
    <text evidence="1">The sequence shown here is derived from an EMBL/GenBank/DDBJ whole genome shotgun (WGS) entry which is preliminary data.</text>
</comment>
<organism evidence="1 2">
    <name type="scientific">Candidatus Nanoclepta minutus</name>
    <dbReference type="NCBI Taxonomy" id="1940235"/>
    <lineage>
        <taxon>Archaea</taxon>
        <taxon>Nanobdellota</taxon>
        <taxon>Candidatus Nanoclepta</taxon>
    </lineage>
</organism>
<dbReference type="InterPro" id="IPR036291">
    <property type="entry name" value="NAD(P)-bd_dom_sf"/>
</dbReference>
<evidence type="ECO:0000313" key="2">
    <source>
        <dbReference type="Proteomes" id="UP000266622"/>
    </source>
</evidence>
<sequence>MRALVIGRGIQGQRWKKNLEGRYEVEIYGRDYREKLRIGRKYNIIIISVPHHAFKEVSETLRKYGISGERVIVEKPGASSFEDFKDVKENLEYVSGKLEMFLPLYIQYKPYINDGILKTRKITYITKLNLDEILYQDENFIYLKSGRCIDPNVLRDLYFHPASLYSFNSGILSGFILASRTVNGFYKIYEFENPFCGIRMVVGRDREECRTIDKEPIKFDNPMKGHIENEYEELCLDKLPKIIWGELERILSLDNILNSA</sequence>
<reference evidence="1 2" key="1">
    <citation type="journal article" date="2018" name="Syst. Appl. Microbiol.">
        <title>A new symbiotic nanoarchaeote (Candidatus Nanoclepta minutus) and its host (Zestosphaera tikiterensis gen. nov., sp. nov.) from a New Zealand hot spring.</title>
        <authorList>
            <person name="St John E."/>
            <person name="Liu Y."/>
            <person name="Podar M."/>
            <person name="Stott M.B."/>
            <person name="Meneghin J."/>
            <person name="Chen Z."/>
            <person name="Lagutin K."/>
            <person name="Mitchell K."/>
            <person name="Reysenbach A.L."/>
        </authorList>
    </citation>
    <scope>NUCLEOTIDE SEQUENCE [LARGE SCALE GENOMIC DNA]</scope>
    <source>
        <strain evidence="1">NZ3</strain>
    </source>
</reference>
<dbReference type="AlphaFoldDB" id="A0A397WQ28"/>
<protein>
    <submittedName>
        <fullName evidence="1">Uncharacterized protein</fullName>
    </submittedName>
</protein>
<accession>A0A397WQ28</accession>
<dbReference type="EMBL" id="MWMI01000001">
    <property type="protein sequence ID" value="RIB35647.1"/>
    <property type="molecule type" value="Genomic_DNA"/>
</dbReference>
<gene>
    <name evidence="1" type="ORF">BXU00_00915</name>
</gene>
<dbReference type="SUPFAM" id="SSF51735">
    <property type="entry name" value="NAD(P)-binding Rossmann-fold domains"/>
    <property type="match status" value="1"/>
</dbReference>
<proteinExistence type="predicted"/>
<dbReference type="Proteomes" id="UP000266622">
    <property type="component" value="Unassembled WGS sequence"/>
</dbReference>